<dbReference type="EMBL" id="CP114196">
    <property type="protein sequence ID" value="WAT93763.1"/>
    <property type="molecule type" value="Genomic_DNA"/>
</dbReference>
<protein>
    <submittedName>
        <fullName evidence="1">Uncharacterized protein</fullName>
    </submittedName>
</protein>
<name>A0AA47LAJ8_VIBPH</name>
<keyword evidence="1" id="KW-0614">Plasmid</keyword>
<reference evidence="1" key="1">
    <citation type="submission" date="2022-12" db="EMBL/GenBank/DDBJ databases">
        <title>Vibrio parahaemolyticus become highly virulent by producing novel Tc toxins.</title>
        <authorList>
            <person name="Yang F."/>
            <person name="You Y."/>
            <person name="Lai Q."/>
            <person name="Xu L."/>
            <person name="Li F."/>
        </authorList>
    </citation>
    <scope>NUCLEOTIDE SEQUENCE</scope>
    <source>
        <strain evidence="1">Vp-HL-202005</strain>
        <plasmid evidence="1">pHLA</plasmid>
    </source>
</reference>
<organism evidence="1 2">
    <name type="scientific">Vibrio parahaemolyticus</name>
    <dbReference type="NCBI Taxonomy" id="670"/>
    <lineage>
        <taxon>Bacteria</taxon>
        <taxon>Pseudomonadati</taxon>
        <taxon>Pseudomonadota</taxon>
        <taxon>Gammaproteobacteria</taxon>
        <taxon>Vibrionales</taxon>
        <taxon>Vibrionaceae</taxon>
        <taxon>Vibrio</taxon>
    </lineage>
</organism>
<dbReference type="AlphaFoldDB" id="A0AA47LAJ8"/>
<dbReference type="Proteomes" id="UP001156560">
    <property type="component" value="Plasmid pHLA"/>
</dbReference>
<dbReference type="RefSeq" id="WP_269169647.1">
    <property type="nucleotide sequence ID" value="NZ_CP114196.1"/>
</dbReference>
<evidence type="ECO:0000313" key="1">
    <source>
        <dbReference type="EMBL" id="WAT93763.1"/>
    </source>
</evidence>
<gene>
    <name evidence="1" type="ORF">O1Q84_25925</name>
</gene>
<accession>A0AA47LAJ8</accession>
<evidence type="ECO:0000313" key="2">
    <source>
        <dbReference type="Proteomes" id="UP001156560"/>
    </source>
</evidence>
<sequence>MELNTFTHMATGEETFIPAMVFIPNTNQRLSVMYCEELKAVVCINGGLFLPADTEAACNGGVAGTLQLASAYEVGQKEDTKKTIKLGSCEPGTATEFGTVSKSTNTKQFNAIVLYNSITGSIHSAYDDEEKANSAFDKIWSLTQFPSMRLKKLTYWSDIGKAHQYLEGVSVDSCCA</sequence>
<proteinExistence type="predicted"/>
<geneLocation type="plasmid" evidence="1 2">
    <name>pHLA</name>
</geneLocation>